<reference evidence="5" key="3">
    <citation type="submission" date="2025-09" db="UniProtKB">
        <authorList>
            <consortium name="Ensembl"/>
        </authorList>
    </citation>
    <scope>IDENTIFICATION</scope>
</reference>
<dbReference type="Pfam" id="PF14948">
    <property type="entry name" value="RESP18"/>
    <property type="match status" value="1"/>
</dbReference>
<keyword evidence="6" id="KW-1185">Reference proteome</keyword>
<comment type="subcellular location">
    <subcellularLocation>
        <location evidence="1">Cytoplasmic vesicle</location>
        <location evidence="1">Secretory vesicle</location>
    </subcellularLocation>
</comment>
<keyword evidence="2" id="KW-0968">Cytoplasmic vesicle</keyword>
<accession>A0A7N5KNZ2</accession>
<evidence type="ECO:0000313" key="6">
    <source>
        <dbReference type="Proteomes" id="UP000008912"/>
    </source>
</evidence>
<evidence type="ECO:0000259" key="4">
    <source>
        <dbReference type="Pfam" id="PF14948"/>
    </source>
</evidence>
<sequence length="226" mass="25453">MQHLLWPWGSRGLWLLLCFLLLNSRPGGCGDSSGHDGQGQVGAEQLWTLQGFATPVFQHMQVVLQQIVPQGLFWKDGITQDVMAQKHISRFHPQDPCLRHGQAAFPTKTTGIRGKQKEKLRLLFPKVSLTCLLKNFQSLTFGSYPFPFWSPVIIFCLLLDSWLPPSQSPVAKVNSEQCFTSKVYLKTLKREAANPVKVRGLLFLQRLESPTSYLNEGVPYEEGIGD</sequence>
<name>A0A7N5KNZ2_AILME</name>
<dbReference type="SMART" id="SM01305">
    <property type="entry name" value="RESP18"/>
    <property type="match status" value="1"/>
</dbReference>
<dbReference type="PANTHER" id="PTHR17314:SF0">
    <property type="entry name" value="REGULATED ENDOCRINE-SPECIFIC PROTEIN 18"/>
    <property type="match status" value="1"/>
</dbReference>
<protein>
    <submittedName>
        <fullName evidence="5">Aspartyl aminopeptidase</fullName>
    </submittedName>
</protein>
<feature type="domain" description="RESP18" evidence="4">
    <location>
        <begin position="37"/>
        <end position="127"/>
    </location>
</feature>
<feature type="signal peptide" evidence="3">
    <location>
        <begin position="1"/>
        <end position="30"/>
    </location>
</feature>
<proteinExistence type="predicted"/>
<reference evidence="5" key="2">
    <citation type="submission" date="2025-08" db="UniProtKB">
        <authorList>
            <consortium name="Ensembl"/>
        </authorList>
    </citation>
    <scope>IDENTIFICATION</scope>
</reference>
<gene>
    <name evidence="5" type="primary">DNPEP</name>
</gene>
<evidence type="ECO:0000256" key="2">
    <source>
        <dbReference type="ARBA" id="ARBA00023329"/>
    </source>
</evidence>
<evidence type="ECO:0000313" key="5">
    <source>
        <dbReference type="Ensembl" id="ENSAMEP00000043305.1"/>
    </source>
</evidence>
<dbReference type="InterPro" id="IPR024833">
    <property type="entry name" value="RESP18"/>
</dbReference>
<organism evidence="5 6">
    <name type="scientific">Ailuropoda melanoleuca</name>
    <name type="common">Giant panda</name>
    <dbReference type="NCBI Taxonomy" id="9646"/>
    <lineage>
        <taxon>Eukaryota</taxon>
        <taxon>Metazoa</taxon>
        <taxon>Chordata</taxon>
        <taxon>Craniata</taxon>
        <taxon>Vertebrata</taxon>
        <taxon>Euteleostomi</taxon>
        <taxon>Mammalia</taxon>
        <taxon>Eutheria</taxon>
        <taxon>Laurasiatheria</taxon>
        <taxon>Carnivora</taxon>
        <taxon>Caniformia</taxon>
        <taxon>Ursidae</taxon>
        <taxon>Ailuropoda</taxon>
    </lineage>
</organism>
<feature type="chain" id="PRO_5030515783" evidence="3">
    <location>
        <begin position="31"/>
        <end position="226"/>
    </location>
</feature>
<dbReference type="Ensembl" id="ENSAMET00000027908.1">
    <property type="protein sequence ID" value="ENSAMEP00000043305.1"/>
    <property type="gene ID" value="ENSAMEG00000016794.2"/>
</dbReference>
<reference evidence="5 6" key="1">
    <citation type="journal article" date="2010" name="Nature">
        <title>The sequence and de novo assembly of the giant panda genome.</title>
        <authorList>
            <person name="Li R."/>
            <person name="Fan W."/>
            <person name="Tian G."/>
            <person name="Zhu H."/>
            <person name="He L."/>
            <person name="Cai J."/>
            <person name="Huang Q."/>
            <person name="Cai Q."/>
            <person name="Li B."/>
            <person name="Bai Y."/>
            <person name="Zhang Z."/>
            <person name="Zhang Y."/>
            <person name="Wang W."/>
            <person name="Li J."/>
            <person name="Wei F."/>
            <person name="Li H."/>
            <person name="Jian M."/>
            <person name="Li J."/>
            <person name="Zhang Z."/>
            <person name="Nielsen R."/>
            <person name="Li D."/>
            <person name="Gu W."/>
            <person name="Yang Z."/>
            <person name="Xuan Z."/>
            <person name="Ryder O.A."/>
            <person name="Leung F.C."/>
            <person name="Zhou Y."/>
            <person name="Cao J."/>
            <person name="Sun X."/>
            <person name="Fu Y."/>
            <person name="Fang X."/>
            <person name="Guo X."/>
            <person name="Wang B."/>
            <person name="Hou R."/>
            <person name="Shen F."/>
            <person name="Mu B."/>
            <person name="Ni P."/>
            <person name="Lin R."/>
            <person name="Qian W."/>
            <person name="Wang G."/>
            <person name="Yu C."/>
            <person name="Nie W."/>
            <person name="Wang J."/>
            <person name="Wu Z."/>
            <person name="Liang H."/>
            <person name="Min J."/>
            <person name="Wu Q."/>
            <person name="Cheng S."/>
            <person name="Ruan J."/>
            <person name="Wang M."/>
            <person name="Shi Z."/>
            <person name="Wen M."/>
            <person name="Liu B."/>
            <person name="Ren X."/>
            <person name="Zheng H."/>
            <person name="Dong D."/>
            <person name="Cook K."/>
            <person name="Shan G."/>
            <person name="Zhang H."/>
            <person name="Kosiol C."/>
            <person name="Xie X."/>
            <person name="Lu Z."/>
            <person name="Zheng H."/>
            <person name="Li Y."/>
            <person name="Steiner C.C."/>
            <person name="Lam T.T."/>
            <person name="Lin S."/>
            <person name="Zhang Q."/>
            <person name="Li G."/>
            <person name="Tian J."/>
            <person name="Gong T."/>
            <person name="Liu H."/>
            <person name="Zhang D."/>
            <person name="Fang L."/>
            <person name="Ye C."/>
            <person name="Zhang J."/>
            <person name="Hu W."/>
            <person name="Xu A."/>
            <person name="Ren Y."/>
            <person name="Zhang G."/>
            <person name="Bruford M.W."/>
            <person name="Li Q."/>
            <person name="Ma L."/>
            <person name="Guo Y."/>
            <person name="An N."/>
            <person name="Hu Y."/>
            <person name="Zheng Y."/>
            <person name="Shi Y."/>
            <person name="Li Z."/>
            <person name="Liu Q."/>
            <person name="Chen Y."/>
            <person name="Zhao J."/>
            <person name="Qu N."/>
            <person name="Zhao S."/>
            <person name="Tian F."/>
            <person name="Wang X."/>
            <person name="Wang H."/>
            <person name="Xu L."/>
            <person name="Liu X."/>
            <person name="Vinar T."/>
            <person name="Wang Y."/>
            <person name="Lam T.W."/>
            <person name="Yiu S.M."/>
            <person name="Liu S."/>
            <person name="Zhang H."/>
            <person name="Li D."/>
            <person name="Huang Y."/>
            <person name="Wang X."/>
            <person name="Yang G."/>
            <person name="Jiang Z."/>
            <person name="Wang J."/>
            <person name="Qin N."/>
            <person name="Li L."/>
            <person name="Li J."/>
            <person name="Bolund L."/>
            <person name="Kristiansen K."/>
            <person name="Wong G.K."/>
            <person name="Olson M."/>
            <person name="Zhang X."/>
            <person name="Li S."/>
            <person name="Yang H."/>
            <person name="Wang J."/>
            <person name="Wang J."/>
        </authorList>
    </citation>
    <scope>NUCLEOTIDE SEQUENCE [LARGE SCALE GENOMIC DNA]</scope>
</reference>
<dbReference type="GO" id="GO:0005783">
    <property type="term" value="C:endoplasmic reticulum"/>
    <property type="evidence" value="ECO:0007669"/>
    <property type="project" value="TreeGrafter"/>
</dbReference>
<dbReference type="Proteomes" id="UP000008912">
    <property type="component" value="Unassembled WGS sequence"/>
</dbReference>
<dbReference type="GO" id="GO:0030133">
    <property type="term" value="C:transport vesicle"/>
    <property type="evidence" value="ECO:0007669"/>
    <property type="project" value="UniProtKB-SubCell"/>
</dbReference>
<dbReference type="PANTHER" id="PTHR17314">
    <property type="entry name" value="REGULATED ENDOCRINE SPECIFIC PROTEIN 18"/>
    <property type="match status" value="1"/>
</dbReference>
<dbReference type="AlphaFoldDB" id="A0A7N5KNZ2"/>
<evidence type="ECO:0000256" key="3">
    <source>
        <dbReference type="SAM" id="SignalP"/>
    </source>
</evidence>
<keyword evidence="3" id="KW-0732">Signal</keyword>
<dbReference type="GeneTree" id="ENSGT00390000003164"/>
<dbReference type="InterPro" id="IPR029403">
    <property type="entry name" value="RESP18_dom"/>
</dbReference>
<evidence type="ECO:0000256" key="1">
    <source>
        <dbReference type="ARBA" id="ARBA00004398"/>
    </source>
</evidence>